<dbReference type="EMBL" id="JBHSPH010000010">
    <property type="protein sequence ID" value="MFC5864654.1"/>
    <property type="molecule type" value="Genomic_DNA"/>
</dbReference>
<evidence type="ECO:0000313" key="2">
    <source>
        <dbReference type="Proteomes" id="UP001596091"/>
    </source>
</evidence>
<evidence type="ECO:0000313" key="1">
    <source>
        <dbReference type="EMBL" id="MFC5864654.1"/>
    </source>
</evidence>
<gene>
    <name evidence="1" type="ORF">ACFPT7_20265</name>
</gene>
<protein>
    <submittedName>
        <fullName evidence="1">Uncharacterized protein</fullName>
    </submittedName>
</protein>
<dbReference type="RefSeq" id="WP_263332796.1">
    <property type="nucleotide sequence ID" value="NZ_JAGSYH010000001.1"/>
</dbReference>
<organism evidence="1 2">
    <name type="scientific">Acidicapsa dinghuensis</name>
    <dbReference type="NCBI Taxonomy" id="2218256"/>
    <lineage>
        <taxon>Bacteria</taxon>
        <taxon>Pseudomonadati</taxon>
        <taxon>Acidobacteriota</taxon>
        <taxon>Terriglobia</taxon>
        <taxon>Terriglobales</taxon>
        <taxon>Acidobacteriaceae</taxon>
        <taxon>Acidicapsa</taxon>
    </lineage>
</organism>
<comment type="caution">
    <text evidence="1">The sequence shown here is derived from an EMBL/GenBank/DDBJ whole genome shotgun (WGS) entry which is preliminary data.</text>
</comment>
<name>A0ABW1EKY2_9BACT</name>
<proteinExistence type="predicted"/>
<sequence>MPTQRNQLLTLKRLISQAELALPSDSSGARSRELLSASSALVSDLLKEQKMPAAALLGAKGGSVTAKRGSEYFRELAAKRKTRAGGRPRKES</sequence>
<keyword evidence="2" id="KW-1185">Reference proteome</keyword>
<reference evidence="2" key="1">
    <citation type="journal article" date="2019" name="Int. J. Syst. Evol. Microbiol.">
        <title>The Global Catalogue of Microorganisms (GCM) 10K type strain sequencing project: providing services to taxonomists for standard genome sequencing and annotation.</title>
        <authorList>
            <consortium name="The Broad Institute Genomics Platform"/>
            <consortium name="The Broad Institute Genome Sequencing Center for Infectious Disease"/>
            <person name="Wu L."/>
            <person name="Ma J."/>
        </authorList>
    </citation>
    <scope>NUCLEOTIDE SEQUENCE [LARGE SCALE GENOMIC DNA]</scope>
    <source>
        <strain evidence="2">JCM 4087</strain>
    </source>
</reference>
<accession>A0ABW1EKY2</accession>
<dbReference type="Proteomes" id="UP001596091">
    <property type="component" value="Unassembled WGS sequence"/>
</dbReference>